<protein>
    <recommendedName>
        <fullName evidence="1">Carboxypeptidase A inhibitor-like domain-containing protein</fullName>
    </recommendedName>
</protein>
<dbReference type="Proteomes" id="UP001291623">
    <property type="component" value="Unassembled WGS sequence"/>
</dbReference>
<evidence type="ECO:0000313" key="2">
    <source>
        <dbReference type="EMBL" id="KAK4361162.1"/>
    </source>
</evidence>
<comment type="caution">
    <text evidence="2">The sequence shown here is derived from an EMBL/GenBank/DDBJ whole genome shotgun (WGS) entry which is preliminary data.</text>
</comment>
<dbReference type="InterPro" id="IPR004231">
    <property type="entry name" value="COpept_A_inh-like"/>
</dbReference>
<evidence type="ECO:0000313" key="3">
    <source>
        <dbReference type="Proteomes" id="UP001291623"/>
    </source>
</evidence>
<keyword evidence="3" id="KW-1185">Reference proteome</keyword>
<sequence>MALRDLPDDVAAMKEKLLPLGDIVTCLKYCNVESDCSGGWVCYNCVPSAFAGWRSQCDKFTVTGEDRECGSHYSTKRKEDALMTLFPAPRPLTSFRSSSVPSLE</sequence>
<accession>A0AAE1VA16</accession>
<organism evidence="2 3">
    <name type="scientific">Anisodus tanguticus</name>
    <dbReference type="NCBI Taxonomy" id="243964"/>
    <lineage>
        <taxon>Eukaryota</taxon>
        <taxon>Viridiplantae</taxon>
        <taxon>Streptophyta</taxon>
        <taxon>Embryophyta</taxon>
        <taxon>Tracheophyta</taxon>
        <taxon>Spermatophyta</taxon>
        <taxon>Magnoliopsida</taxon>
        <taxon>eudicotyledons</taxon>
        <taxon>Gunneridae</taxon>
        <taxon>Pentapetalae</taxon>
        <taxon>asterids</taxon>
        <taxon>lamiids</taxon>
        <taxon>Solanales</taxon>
        <taxon>Solanaceae</taxon>
        <taxon>Solanoideae</taxon>
        <taxon>Hyoscyameae</taxon>
        <taxon>Anisodus</taxon>
    </lineage>
</organism>
<proteinExistence type="predicted"/>
<name>A0AAE1VA16_9SOLA</name>
<reference evidence="2" key="1">
    <citation type="submission" date="2023-12" db="EMBL/GenBank/DDBJ databases">
        <title>Genome assembly of Anisodus tanguticus.</title>
        <authorList>
            <person name="Wang Y.-J."/>
        </authorList>
    </citation>
    <scope>NUCLEOTIDE SEQUENCE</scope>
    <source>
        <strain evidence="2">KB-2021</strain>
        <tissue evidence="2">Leaf</tissue>
    </source>
</reference>
<feature type="domain" description="Carboxypeptidase A inhibitor-like" evidence="1">
    <location>
        <begin position="19"/>
        <end position="65"/>
    </location>
</feature>
<evidence type="ECO:0000259" key="1">
    <source>
        <dbReference type="Pfam" id="PF02977"/>
    </source>
</evidence>
<gene>
    <name evidence="2" type="ORF">RND71_020114</name>
</gene>
<dbReference type="Pfam" id="PF02977">
    <property type="entry name" value="CarbpepA_inh"/>
    <property type="match status" value="1"/>
</dbReference>
<dbReference type="EMBL" id="JAVYJV010000010">
    <property type="protein sequence ID" value="KAK4361162.1"/>
    <property type="molecule type" value="Genomic_DNA"/>
</dbReference>
<dbReference type="AlphaFoldDB" id="A0AAE1VA16"/>